<dbReference type="RefSeq" id="XP_033396617.1">
    <property type="nucleotide sequence ID" value="XM_033546651.1"/>
</dbReference>
<evidence type="ECO:0008006" key="4">
    <source>
        <dbReference type="Google" id="ProtNLM"/>
    </source>
</evidence>
<protein>
    <recommendedName>
        <fullName evidence="4">Secreted protein</fullName>
    </recommendedName>
</protein>
<keyword evidence="3" id="KW-1185">Reference proteome</keyword>
<gene>
    <name evidence="2" type="ORF">K452DRAFT_42587</name>
</gene>
<accession>A0A6A6BCE4</accession>
<feature type="chain" id="PRO_5025495939" description="Secreted protein" evidence="1">
    <location>
        <begin position="23"/>
        <end position="150"/>
    </location>
</feature>
<feature type="signal peptide" evidence="1">
    <location>
        <begin position="1"/>
        <end position="22"/>
    </location>
</feature>
<evidence type="ECO:0000313" key="3">
    <source>
        <dbReference type="Proteomes" id="UP000799438"/>
    </source>
</evidence>
<reference evidence="2" key="1">
    <citation type="journal article" date="2020" name="Stud. Mycol.">
        <title>101 Dothideomycetes genomes: a test case for predicting lifestyles and emergence of pathogens.</title>
        <authorList>
            <person name="Haridas S."/>
            <person name="Albert R."/>
            <person name="Binder M."/>
            <person name="Bloem J."/>
            <person name="Labutti K."/>
            <person name="Salamov A."/>
            <person name="Andreopoulos B."/>
            <person name="Baker S."/>
            <person name="Barry K."/>
            <person name="Bills G."/>
            <person name="Bluhm B."/>
            <person name="Cannon C."/>
            <person name="Castanera R."/>
            <person name="Culley D."/>
            <person name="Daum C."/>
            <person name="Ezra D."/>
            <person name="Gonzalez J."/>
            <person name="Henrissat B."/>
            <person name="Kuo A."/>
            <person name="Liang C."/>
            <person name="Lipzen A."/>
            <person name="Lutzoni F."/>
            <person name="Magnuson J."/>
            <person name="Mondo S."/>
            <person name="Nolan M."/>
            <person name="Ohm R."/>
            <person name="Pangilinan J."/>
            <person name="Park H.-J."/>
            <person name="Ramirez L."/>
            <person name="Alfaro M."/>
            <person name="Sun H."/>
            <person name="Tritt A."/>
            <person name="Yoshinaga Y."/>
            <person name="Zwiers L.-H."/>
            <person name="Turgeon B."/>
            <person name="Goodwin S."/>
            <person name="Spatafora J."/>
            <person name="Crous P."/>
            <person name="Grigoriev I."/>
        </authorList>
    </citation>
    <scope>NUCLEOTIDE SEQUENCE</scope>
    <source>
        <strain evidence="2">CBS 121167</strain>
    </source>
</reference>
<name>A0A6A6BCE4_9PEZI</name>
<keyword evidence="1" id="KW-0732">Signal</keyword>
<dbReference type="AlphaFoldDB" id="A0A6A6BCE4"/>
<evidence type="ECO:0000256" key="1">
    <source>
        <dbReference type="SAM" id="SignalP"/>
    </source>
</evidence>
<evidence type="ECO:0000313" key="2">
    <source>
        <dbReference type="EMBL" id="KAF2140904.1"/>
    </source>
</evidence>
<sequence length="150" mass="17091">MTGKRNLCLCFFWDLVFSFCCAREKQNIQRTLTVGNFIPPRVKTTSQKLCCDKRHQSISNLILWMAIPQGSRIYVWSLSSKQILALWSSSSLALISIHTAPPPTEASADHSFGDLFNCEQMKPLKQKKSKLEVKKRTLAMQTKNKKKATL</sequence>
<dbReference type="EMBL" id="ML995488">
    <property type="protein sequence ID" value="KAF2140904.1"/>
    <property type="molecule type" value="Genomic_DNA"/>
</dbReference>
<dbReference type="Proteomes" id="UP000799438">
    <property type="component" value="Unassembled WGS sequence"/>
</dbReference>
<organism evidence="2 3">
    <name type="scientific">Aplosporella prunicola CBS 121167</name>
    <dbReference type="NCBI Taxonomy" id="1176127"/>
    <lineage>
        <taxon>Eukaryota</taxon>
        <taxon>Fungi</taxon>
        <taxon>Dikarya</taxon>
        <taxon>Ascomycota</taxon>
        <taxon>Pezizomycotina</taxon>
        <taxon>Dothideomycetes</taxon>
        <taxon>Dothideomycetes incertae sedis</taxon>
        <taxon>Botryosphaeriales</taxon>
        <taxon>Aplosporellaceae</taxon>
        <taxon>Aplosporella</taxon>
    </lineage>
</organism>
<proteinExistence type="predicted"/>
<dbReference type="GeneID" id="54304157"/>